<dbReference type="HAMAP" id="MF_00122">
    <property type="entry name" value="GatC"/>
    <property type="match status" value="1"/>
</dbReference>
<dbReference type="Gene3D" id="1.10.20.60">
    <property type="entry name" value="Glu-tRNAGln amidotransferase C subunit, N-terminal domain"/>
    <property type="match status" value="1"/>
</dbReference>
<gene>
    <name evidence="1 2" type="primary">gatC</name>
    <name evidence="2" type="ORF">QS748_08170</name>
</gene>
<dbReference type="PANTHER" id="PTHR15004:SF0">
    <property type="entry name" value="GLUTAMYL-TRNA(GLN) AMIDOTRANSFERASE SUBUNIT C, MITOCHONDRIAL"/>
    <property type="match status" value="1"/>
</dbReference>
<proteinExistence type="inferred from homology"/>
<protein>
    <recommendedName>
        <fullName evidence="1">Aspartyl/glutamyl-tRNA(Asn/Gln) amidotransferase subunit C</fullName>
        <shortName evidence="1">Asp/Glu-ADT subunit C</shortName>
        <ecNumber evidence="1">6.3.5.-</ecNumber>
    </recommendedName>
</protein>
<keyword evidence="1" id="KW-0648">Protein biosynthesis</keyword>
<organism evidence="2 3">
    <name type="scientific">Candidatus Endonucleibacter bathymodioli</name>
    <dbReference type="NCBI Taxonomy" id="539814"/>
    <lineage>
        <taxon>Bacteria</taxon>
        <taxon>Pseudomonadati</taxon>
        <taxon>Pseudomonadota</taxon>
        <taxon>Gammaproteobacteria</taxon>
        <taxon>Oceanospirillales</taxon>
        <taxon>Endozoicomonadaceae</taxon>
        <taxon>Candidatus Endonucleibacter</taxon>
    </lineage>
</organism>
<keyword evidence="1" id="KW-0067">ATP-binding</keyword>
<dbReference type="GO" id="GO:0006412">
    <property type="term" value="P:translation"/>
    <property type="evidence" value="ECO:0007669"/>
    <property type="project" value="UniProtKB-UniRule"/>
</dbReference>
<dbReference type="GO" id="GO:0050567">
    <property type="term" value="F:glutaminyl-tRNA synthase (glutamine-hydrolyzing) activity"/>
    <property type="evidence" value="ECO:0007669"/>
    <property type="project" value="UniProtKB-UniRule"/>
</dbReference>
<evidence type="ECO:0000256" key="1">
    <source>
        <dbReference type="HAMAP-Rule" id="MF_00122"/>
    </source>
</evidence>
<dbReference type="InterPro" id="IPR003837">
    <property type="entry name" value="GatC"/>
</dbReference>
<evidence type="ECO:0000313" key="3">
    <source>
        <dbReference type="Proteomes" id="UP001178148"/>
    </source>
</evidence>
<dbReference type="Proteomes" id="UP001178148">
    <property type="component" value="Unassembled WGS sequence"/>
</dbReference>
<comment type="function">
    <text evidence="1">Allows the formation of correctly charged Asn-tRNA(Asn) or Gln-tRNA(Gln) through the transamidation of misacylated Asp-tRNA(Asn) or Glu-tRNA(Gln) in organisms which lack either or both of asparaginyl-tRNA or glutaminyl-tRNA synthetases. The reaction takes place in the presence of glutamine and ATP through an activated phospho-Asp-tRNA(Asn) or phospho-Glu-tRNA(Gln).</text>
</comment>
<dbReference type="EC" id="6.3.5.-" evidence="1"/>
<evidence type="ECO:0000313" key="2">
    <source>
        <dbReference type="EMBL" id="MDP0589158.1"/>
    </source>
</evidence>
<name>A0AA90NVT7_9GAMM</name>
<dbReference type="GO" id="GO:0006450">
    <property type="term" value="P:regulation of translational fidelity"/>
    <property type="evidence" value="ECO:0007669"/>
    <property type="project" value="InterPro"/>
</dbReference>
<dbReference type="Pfam" id="PF02686">
    <property type="entry name" value="GatC"/>
    <property type="match status" value="1"/>
</dbReference>
<comment type="catalytic activity">
    <reaction evidence="1">
        <text>L-aspartyl-tRNA(Asn) + L-glutamine + ATP + H2O = L-asparaginyl-tRNA(Asn) + L-glutamate + ADP + phosphate + 2 H(+)</text>
        <dbReference type="Rhea" id="RHEA:14513"/>
        <dbReference type="Rhea" id="RHEA-COMP:9674"/>
        <dbReference type="Rhea" id="RHEA-COMP:9677"/>
        <dbReference type="ChEBI" id="CHEBI:15377"/>
        <dbReference type="ChEBI" id="CHEBI:15378"/>
        <dbReference type="ChEBI" id="CHEBI:29985"/>
        <dbReference type="ChEBI" id="CHEBI:30616"/>
        <dbReference type="ChEBI" id="CHEBI:43474"/>
        <dbReference type="ChEBI" id="CHEBI:58359"/>
        <dbReference type="ChEBI" id="CHEBI:78515"/>
        <dbReference type="ChEBI" id="CHEBI:78516"/>
        <dbReference type="ChEBI" id="CHEBI:456216"/>
    </reaction>
</comment>
<dbReference type="NCBIfam" id="TIGR00135">
    <property type="entry name" value="gatC"/>
    <property type="match status" value="1"/>
</dbReference>
<dbReference type="SUPFAM" id="SSF141000">
    <property type="entry name" value="Glu-tRNAGln amidotransferase C subunit"/>
    <property type="match status" value="1"/>
</dbReference>
<dbReference type="GO" id="GO:0005524">
    <property type="term" value="F:ATP binding"/>
    <property type="evidence" value="ECO:0007669"/>
    <property type="project" value="UniProtKB-KW"/>
</dbReference>
<keyword evidence="1" id="KW-0547">Nucleotide-binding</keyword>
<dbReference type="EMBL" id="JASXSV010000010">
    <property type="protein sequence ID" value="MDP0589158.1"/>
    <property type="molecule type" value="Genomic_DNA"/>
</dbReference>
<accession>A0AA90NVT7</accession>
<comment type="catalytic activity">
    <reaction evidence="1">
        <text>L-glutamyl-tRNA(Gln) + L-glutamine + ATP + H2O = L-glutaminyl-tRNA(Gln) + L-glutamate + ADP + phosphate + H(+)</text>
        <dbReference type="Rhea" id="RHEA:17521"/>
        <dbReference type="Rhea" id="RHEA-COMP:9681"/>
        <dbReference type="Rhea" id="RHEA-COMP:9684"/>
        <dbReference type="ChEBI" id="CHEBI:15377"/>
        <dbReference type="ChEBI" id="CHEBI:15378"/>
        <dbReference type="ChEBI" id="CHEBI:29985"/>
        <dbReference type="ChEBI" id="CHEBI:30616"/>
        <dbReference type="ChEBI" id="CHEBI:43474"/>
        <dbReference type="ChEBI" id="CHEBI:58359"/>
        <dbReference type="ChEBI" id="CHEBI:78520"/>
        <dbReference type="ChEBI" id="CHEBI:78521"/>
        <dbReference type="ChEBI" id="CHEBI:456216"/>
    </reaction>
</comment>
<comment type="subunit">
    <text evidence="1">Heterotrimer of A, B and C subunits.</text>
</comment>
<dbReference type="GO" id="GO:0070681">
    <property type="term" value="P:glutaminyl-tRNAGln biosynthesis via transamidation"/>
    <property type="evidence" value="ECO:0007669"/>
    <property type="project" value="TreeGrafter"/>
</dbReference>
<dbReference type="AlphaFoldDB" id="A0AA90NVT7"/>
<sequence length="95" mass="10801">MTIDRSQVKAVAHLARLTIDENDVETMTDTITQVLMVIDKMQSVDTSNTSPMSHPLDAVQRLREDQVTESDEREQLQRSAPYTEDGLFLVPRVIE</sequence>
<dbReference type="PANTHER" id="PTHR15004">
    <property type="entry name" value="GLUTAMYL-TRNA(GLN) AMIDOTRANSFERASE SUBUNIT C, MITOCHONDRIAL"/>
    <property type="match status" value="1"/>
</dbReference>
<keyword evidence="1" id="KW-0436">Ligase</keyword>
<keyword evidence="3" id="KW-1185">Reference proteome</keyword>
<reference evidence="2 3" key="1">
    <citation type="journal article" date="2023" name="bioRxiv">
        <title>An intranuclear bacterial parasite of deep-sea mussels expresses apoptosis inhibitors acquired from its host.</title>
        <authorList>
            <person name="Gonzalez Porras M.A."/>
            <person name="Assie A."/>
            <person name="Tietjen M."/>
            <person name="Violette M."/>
            <person name="Kleiner M."/>
            <person name="Gruber-Vodicka H."/>
            <person name="Dubilier N."/>
            <person name="Leisch N."/>
        </authorList>
    </citation>
    <scope>NUCLEOTIDE SEQUENCE [LARGE SCALE GENOMIC DNA]</scope>
    <source>
        <strain evidence="2">IAP13</strain>
    </source>
</reference>
<comment type="similarity">
    <text evidence="1">Belongs to the GatC family.</text>
</comment>
<dbReference type="InterPro" id="IPR036113">
    <property type="entry name" value="Asp/Glu-ADT_sf_sub_c"/>
</dbReference>
<comment type="caution">
    <text evidence="2">The sequence shown here is derived from an EMBL/GenBank/DDBJ whole genome shotgun (WGS) entry which is preliminary data.</text>
</comment>